<dbReference type="Gene3D" id="3.90.15.10">
    <property type="entry name" value="Topoisomerase I, Chain A, domain 3"/>
    <property type="match status" value="1"/>
</dbReference>
<dbReference type="AlphaFoldDB" id="A0A917FB94"/>
<protein>
    <submittedName>
        <fullName evidence="3">DNA topoisomerase I</fullName>
    </submittedName>
</protein>
<dbReference type="InterPro" id="IPR013500">
    <property type="entry name" value="TopoI_cat_euk"/>
</dbReference>
<evidence type="ECO:0000313" key="3">
    <source>
        <dbReference type="EMBL" id="GGF64435.1"/>
    </source>
</evidence>
<dbReference type="SUPFAM" id="SSF55869">
    <property type="entry name" value="DNA topoisomerase I domain"/>
    <property type="match status" value="1"/>
</dbReference>
<dbReference type="Pfam" id="PF21338">
    <property type="entry name" value="Top1B_N_bact"/>
    <property type="match status" value="1"/>
</dbReference>
<dbReference type="InterPro" id="IPR035447">
    <property type="entry name" value="DNA_topo_I_N_sf"/>
</dbReference>
<dbReference type="SUPFAM" id="SSF56349">
    <property type="entry name" value="DNA breaking-rejoining enzymes"/>
    <property type="match status" value="1"/>
</dbReference>
<feature type="domain" description="DNA topoisomerase I catalytic core eukaryotic-type" evidence="1">
    <location>
        <begin position="96"/>
        <end position="311"/>
    </location>
</feature>
<dbReference type="Proteomes" id="UP000606044">
    <property type="component" value="Unassembled WGS sequence"/>
</dbReference>
<name>A0A917FB94_9HYPH</name>
<evidence type="ECO:0000259" key="2">
    <source>
        <dbReference type="Pfam" id="PF21338"/>
    </source>
</evidence>
<reference evidence="3" key="1">
    <citation type="journal article" date="2014" name="Int. J. Syst. Evol. Microbiol.">
        <title>Complete genome sequence of Corynebacterium casei LMG S-19264T (=DSM 44701T), isolated from a smear-ripened cheese.</title>
        <authorList>
            <consortium name="US DOE Joint Genome Institute (JGI-PGF)"/>
            <person name="Walter F."/>
            <person name="Albersmeier A."/>
            <person name="Kalinowski J."/>
            <person name="Ruckert C."/>
        </authorList>
    </citation>
    <scope>NUCLEOTIDE SEQUENCE</scope>
    <source>
        <strain evidence="3">CCM 7897</strain>
    </source>
</reference>
<accession>A0A917FB94</accession>
<dbReference type="Gene3D" id="3.30.66.10">
    <property type="entry name" value="DNA topoisomerase I domain"/>
    <property type="match status" value="1"/>
</dbReference>
<dbReference type="PROSITE" id="PS52038">
    <property type="entry name" value="TOPO_IB_2"/>
    <property type="match status" value="1"/>
</dbReference>
<reference evidence="3" key="2">
    <citation type="submission" date="2020-09" db="EMBL/GenBank/DDBJ databases">
        <authorList>
            <person name="Sun Q."/>
            <person name="Sedlacek I."/>
        </authorList>
    </citation>
    <scope>NUCLEOTIDE SEQUENCE</scope>
    <source>
        <strain evidence="3">CCM 7897</strain>
    </source>
</reference>
<dbReference type="RefSeq" id="WP_188579041.1">
    <property type="nucleotide sequence ID" value="NZ_BMCT01000003.1"/>
</dbReference>
<gene>
    <name evidence="3" type="ORF">GCM10007301_25320</name>
</gene>
<keyword evidence="4" id="KW-1185">Reference proteome</keyword>
<evidence type="ECO:0000259" key="1">
    <source>
        <dbReference type="Pfam" id="PF01028"/>
    </source>
</evidence>
<dbReference type="GO" id="GO:0003677">
    <property type="term" value="F:DNA binding"/>
    <property type="evidence" value="ECO:0007669"/>
    <property type="project" value="InterPro"/>
</dbReference>
<comment type="caution">
    <text evidence="3">The sequence shown here is derived from an EMBL/GenBank/DDBJ whole genome shotgun (WGS) entry which is preliminary data.</text>
</comment>
<dbReference type="InterPro" id="IPR049331">
    <property type="entry name" value="Top1B_N_bact"/>
</dbReference>
<dbReference type="GO" id="GO:0003917">
    <property type="term" value="F:DNA topoisomerase type I (single strand cut, ATP-independent) activity"/>
    <property type="evidence" value="ECO:0007669"/>
    <property type="project" value="InterPro"/>
</dbReference>
<dbReference type="InterPro" id="IPR014711">
    <property type="entry name" value="TopoI_cat_a-hlx-sub_euk"/>
</dbReference>
<feature type="domain" description="DNA topoisomerase IB N-terminal" evidence="2">
    <location>
        <begin position="33"/>
        <end position="81"/>
    </location>
</feature>
<dbReference type="Pfam" id="PF01028">
    <property type="entry name" value="Topoisom_I"/>
    <property type="match status" value="1"/>
</dbReference>
<sequence length="357" mass="38952">MPSAALTRLARKCDLVLVTPEDLTWARRKAGKGFSYRNDKGRPIKDAAIVQRLASLAVPPAYGDVRYAPDPRAHLQAVGRDAAGRLQYRYHPDWEKVREWRKAKRLAKLAAALPKIRRTLSRHLATEEVSKDFALAAVVELVALTAIRAGSETYAKEHGTRGATTLLKSHVRIEDEAKAVLAFTAKGGVRVEKEVCMPRFVAVLQRLKALPGRRLFQYRGADGALHPVRAGEVNAFLKEMSGAPISLKDFRTLVASAGVLETLAQTIPAGSARARRAQVLEAVRTAAEELANTPTVCRKSYVHATVVTAFEEGTLERFARLLKGCRSPQKRAEVLAQIVARTRLEAADAAGVATQAA</sequence>
<evidence type="ECO:0000313" key="4">
    <source>
        <dbReference type="Proteomes" id="UP000606044"/>
    </source>
</evidence>
<dbReference type="EMBL" id="BMCT01000003">
    <property type="protein sequence ID" value="GGF64435.1"/>
    <property type="molecule type" value="Genomic_DNA"/>
</dbReference>
<dbReference type="GO" id="GO:0006265">
    <property type="term" value="P:DNA topological change"/>
    <property type="evidence" value="ECO:0007669"/>
    <property type="project" value="InterPro"/>
</dbReference>
<dbReference type="InterPro" id="IPR011010">
    <property type="entry name" value="DNA_brk_join_enz"/>
</dbReference>
<organism evidence="3 4">
    <name type="scientific">Azorhizobium oxalatiphilum</name>
    <dbReference type="NCBI Taxonomy" id="980631"/>
    <lineage>
        <taxon>Bacteria</taxon>
        <taxon>Pseudomonadati</taxon>
        <taxon>Pseudomonadota</taxon>
        <taxon>Alphaproteobacteria</taxon>
        <taxon>Hyphomicrobiales</taxon>
        <taxon>Xanthobacteraceae</taxon>
        <taxon>Azorhizobium</taxon>
    </lineage>
</organism>
<proteinExistence type="predicted"/>
<dbReference type="Gene3D" id="1.10.132.120">
    <property type="match status" value="1"/>
</dbReference>